<evidence type="ECO:0000259" key="1">
    <source>
        <dbReference type="Pfam" id="PF12697"/>
    </source>
</evidence>
<proteinExistence type="predicted"/>
<evidence type="ECO:0000313" key="3">
    <source>
        <dbReference type="Proteomes" id="UP001620408"/>
    </source>
</evidence>
<feature type="domain" description="AB hydrolase-1" evidence="1">
    <location>
        <begin position="49"/>
        <end position="217"/>
    </location>
</feature>
<dbReference type="Proteomes" id="UP001620408">
    <property type="component" value="Unassembled WGS sequence"/>
</dbReference>
<sequence length="290" mass="32185">MQEQAFRFGRARHLIGVAGLPPAPQGAVGASTIGVIVLNAGLVHRVGPFRLHVELTRRLNASGYPTLRFDFSTVGDSGASGESQSREQQIIADANDAMTLLRRQAGCTRFVLIGLCSGAQNAHTVACVDDKVAGAVFLDGYAYRTFGYRLRHYLPRLIDLARWRRLLSLHRRSAEKVRGEPVFSTVPSPQTVVRADLAGMVERGMHLCLIYSGGINMFFNHARQFRECFGEVMVHPRVSTRFVRETDHTYVLVDDRKRLIDQIDGWLLSNFPLAQAAAAPVMRAELETLP</sequence>
<dbReference type="RefSeq" id="WP_379985114.1">
    <property type="nucleotide sequence ID" value="NZ_JADIKD010000009.1"/>
</dbReference>
<keyword evidence="2" id="KW-0378">Hydrolase</keyword>
<reference evidence="2 3" key="1">
    <citation type="submission" date="2020-10" db="EMBL/GenBank/DDBJ databases">
        <title>Phylogeny of dyella-like bacteria.</title>
        <authorList>
            <person name="Fu J."/>
        </authorList>
    </citation>
    <scope>NUCLEOTIDE SEQUENCE [LARGE SCALE GENOMIC DNA]</scope>
    <source>
        <strain evidence="2 3">BB4</strain>
    </source>
</reference>
<name>A0ABW8K6A1_9GAMM</name>
<organism evidence="2 3">
    <name type="scientific">Dyella koreensis</name>
    <dbReference type="NCBI Taxonomy" id="311235"/>
    <lineage>
        <taxon>Bacteria</taxon>
        <taxon>Pseudomonadati</taxon>
        <taxon>Pseudomonadota</taxon>
        <taxon>Gammaproteobacteria</taxon>
        <taxon>Lysobacterales</taxon>
        <taxon>Rhodanobacteraceae</taxon>
        <taxon>Dyella</taxon>
    </lineage>
</organism>
<dbReference type="InterPro" id="IPR000073">
    <property type="entry name" value="AB_hydrolase_1"/>
</dbReference>
<dbReference type="GO" id="GO:0016787">
    <property type="term" value="F:hydrolase activity"/>
    <property type="evidence" value="ECO:0007669"/>
    <property type="project" value="UniProtKB-KW"/>
</dbReference>
<dbReference type="SUPFAM" id="SSF53474">
    <property type="entry name" value="alpha/beta-Hydrolases"/>
    <property type="match status" value="1"/>
</dbReference>
<dbReference type="InterPro" id="IPR029058">
    <property type="entry name" value="AB_hydrolase_fold"/>
</dbReference>
<comment type="caution">
    <text evidence="2">The sequence shown here is derived from an EMBL/GenBank/DDBJ whole genome shotgun (WGS) entry which is preliminary data.</text>
</comment>
<dbReference type="Gene3D" id="3.40.50.1820">
    <property type="entry name" value="alpha/beta hydrolase"/>
    <property type="match status" value="1"/>
</dbReference>
<protein>
    <submittedName>
        <fullName evidence="2">Alpha/beta hydrolase</fullName>
    </submittedName>
</protein>
<dbReference type="EMBL" id="JADIKD010000009">
    <property type="protein sequence ID" value="MFK2917438.1"/>
    <property type="molecule type" value="Genomic_DNA"/>
</dbReference>
<dbReference type="Pfam" id="PF12697">
    <property type="entry name" value="Abhydrolase_6"/>
    <property type="match status" value="1"/>
</dbReference>
<keyword evidence="3" id="KW-1185">Reference proteome</keyword>
<accession>A0ABW8K6A1</accession>
<gene>
    <name evidence="2" type="ORF">ISS97_09190</name>
</gene>
<evidence type="ECO:0000313" key="2">
    <source>
        <dbReference type="EMBL" id="MFK2917438.1"/>
    </source>
</evidence>